<dbReference type="EMBL" id="CP093326">
    <property type="protein sequence ID" value="UNK46061.1"/>
    <property type="molecule type" value="Genomic_DNA"/>
</dbReference>
<name>A0ABY3W9A1_9MICC</name>
<dbReference type="Proteomes" id="UP000829069">
    <property type="component" value="Chromosome"/>
</dbReference>
<proteinExistence type="predicted"/>
<keyword evidence="3" id="KW-1185">Reference proteome</keyword>
<organism evidence="2 3">
    <name type="scientific">Arthrobacter sulfonylureivorans</name>
    <dbReference type="NCBI Taxonomy" id="2486855"/>
    <lineage>
        <taxon>Bacteria</taxon>
        <taxon>Bacillati</taxon>
        <taxon>Actinomycetota</taxon>
        <taxon>Actinomycetes</taxon>
        <taxon>Micrococcales</taxon>
        <taxon>Micrococcaceae</taxon>
        <taxon>Arthrobacter</taxon>
    </lineage>
</organism>
<dbReference type="InterPro" id="IPR010839">
    <property type="entry name" value="AtuA_N"/>
</dbReference>
<protein>
    <submittedName>
        <fullName evidence="2">DUF1446 domain-containing protein</fullName>
    </submittedName>
</protein>
<dbReference type="RefSeq" id="WP_241914159.1">
    <property type="nucleotide sequence ID" value="NZ_CP093326.1"/>
</dbReference>
<evidence type="ECO:0000313" key="2">
    <source>
        <dbReference type="EMBL" id="UNK46061.1"/>
    </source>
</evidence>
<evidence type="ECO:0000313" key="3">
    <source>
        <dbReference type="Proteomes" id="UP000829069"/>
    </source>
</evidence>
<feature type="domain" description="Acyclic terpene utilisation N-terminal" evidence="1">
    <location>
        <begin position="236"/>
        <end position="402"/>
    </location>
</feature>
<reference evidence="2 3" key="1">
    <citation type="submission" date="2022-03" db="EMBL/GenBank/DDBJ databases">
        <title>Isotopic signatures of nitrous oxide derived from detoxification processes.</title>
        <authorList>
            <person name="Behrendt U."/>
            <person name="Buchen C."/>
            <person name="Well R."/>
            <person name="Ulrich A."/>
            <person name="Rohe L."/>
            <person name="Kolb S."/>
            <person name="Schloter M."/>
            <person name="Horn M.A."/>
            <person name="Augustin J."/>
        </authorList>
    </citation>
    <scope>NUCLEOTIDE SEQUENCE [LARGE SCALE GENOMIC DNA]</scope>
    <source>
        <strain evidence="2 3">S4-C24</strain>
    </source>
</reference>
<accession>A0ABY3W9A1</accession>
<evidence type="ECO:0000259" key="1">
    <source>
        <dbReference type="Pfam" id="PF07287"/>
    </source>
</evidence>
<sequence>MTVSYLSPVGMLGGGFTPEYFEKAMAERDLDFVAVDSGSTDGGANNLGEDRFFFSRGAVKRDMTLLIRETRKRDIPLLVGSCGGSGGNWNLNWMWEIVQEIAGEEQLSFKVALIPAEPDRDLLVRKYREGKIIPLDPAPEIDEDTLRQTHRIVAMMGPEPIQRAVSEGADVVLAGRASDAGLMAAIPLMKGVAPGLAWHAAKIMECGGAAVTQMVKPEGMLCRFDEDSFVLEPVSPEQTCTPLSIASHALYETSNPIEMLEPGGTMLLNDVSYEAASHRSVRVSGSRFEPAPYTVKLEGAALQGYRSAVLGGITDPMILRDFDNWFEQAKKGADYTVRRALGDELVDQCTVSYRVYGQNAVLGERESREFTNDHEIGIFMDAVAPNQELAASVIATISHTILHFAVPAWQGLVSNLAFPIAPHEIDLGPAYSFVLNHAMELDHPHEAYTVEYKEL</sequence>
<feature type="domain" description="Acyclic terpene utilisation N-terminal" evidence="1">
    <location>
        <begin position="85"/>
        <end position="187"/>
    </location>
</feature>
<gene>
    <name evidence="2" type="ORF">MNQ99_01390</name>
</gene>
<dbReference type="Pfam" id="PF07287">
    <property type="entry name" value="AtuA"/>
    <property type="match status" value="2"/>
</dbReference>